<evidence type="ECO:0000313" key="9">
    <source>
        <dbReference type="EMBL" id="RHW25604.1"/>
    </source>
</evidence>
<gene>
    <name evidence="9" type="ORF">D0Z08_19065</name>
</gene>
<dbReference type="SUPFAM" id="SSF88946">
    <property type="entry name" value="Sigma2 domain of RNA polymerase sigma factors"/>
    <property type="match status" value="1"/>
</dbReference>
<dbReference type="Gene3D" id="1.10.10.10">
    <property type="entry name" value="Winged helix-like DNA-binding domain superfamily/Winged helix DNA-binding domain"/>
    <property type="match status" value="1"/>
</dbReference>
<dbReference type="SUPFAM" id="SSF88659">
    <property type="entry name" value="Sigma3 and sigma4 domains of RNA polymerase sigma factors"/>
    <property type="match status" value="1"/>
</dbReference>
<evidence type="ECO:0000259" key="8">
    <source>
        <dbReference type="Pfam" id="PF04545"/>
    </source>
</evidence>
<keyword evidence="3" id="KW-0731">Sigma factor</keyword>
<dbReference type="OrthoDB" id="5243766at2"/>
<evidence type="ECO:0000259" key="7">
    <source>
        <dbReference type="Pfam" id="PF04542"/>
    </source>
</evidence>
<evidence type="ECO:0000256" key="6">
    <source>
        <dbReference type="SAM" id="MobiDB-lite"/>
    </source>
</evidence>
<proteinExistence type="inferred from homology"/>
<evidence type="ECO:0000256" key="5">
    <source>
        <dbReference type="ARBA" id="ARBA00023163"/>
    </source>
</evidence>
<evidence type="ECO:0000256" key="3">
    <source>
        <dbReference type="ARBA" id="ARBA00023082"/>
    </source>
</evidence>
<accession>A0A417XZ17</accession>
<feature type="region of interest" description="Disordered" evidence="6">
    <location>
        <begin position="94"/>
        <end position="116"/>
    </location>
</feature>
<sequence>MAWRDTSGRNREEQPEEVRVRFEDVYREHVASVWRYVRLRVPSDSDAEDVTSVVFEKALTSWPSYDAGRGSVAGWLVGIARHAVADWWRKHGRELPAEHPGGRTEQTAEDDPEGDALRRLGADDVRRRLGVLTAREREAVALRFGSELNSSEMAVVLGVSPSAARMLVHRALGRLREVMDDE</sequence>
<comment type="caution">
    <text evidence="9">The sequence shown here is derived from an EMBL/GenBank/DDBJ whole genome shotgun (WGS) entry which is preliminary data.</text>
</comment>
<reference evidence="9 10" key="1">
    <citation type="submission" date="2018-09" db="EMBL/GenBank/DDBJ databases">
        <title>Genome sequencing of Nocardioides immobilis CCTCC AB 2017083 for comparison to Nocardioides silvaticus.</title>
        <authorList>
            <person name="Li C."/>
            <person name="Wang G."/>
        </authorList>
    </citation>
    <scope>NUCLEOTIDE SEQUENCE [LARGE SCALE GENOMIC DNA]</scope>
    <source>
        <strain evidence="9 10">CCTCC AB 2017083</strain>
    </source>
</reference>
<dbReference type="InterPro" id="IPR007627">
    <property type="entry name" value="RNA_pol_sigma70_r2"/>
</dbReference>
<dbReference type="InterPro" id="IPR013324">
    <property type="entry name" value="RNA_pol_sigma_r3/r4-like"/>
</dbReference>
<keyword evidence="5" id="KW-0804">Transcription</keyword>
<dbReference type="Proteomes" id="UP000283644">
    <property type="component" value="Unassembled WGS sequence"/>
</dbReference>
<dbReference type="Pfam" id="PF04545">
    <property type="entry name" value="Sigma70_r4"/>
    <property type="match status" value="1"/>
</dbReference>
<feature type="domain" description="RNA polymerase sigma-70 region 2" evidence="7">
    <location>
        <begin position="26"/>
        <end position="93"/>
    </location>
</feature>
<dbReference type="GO" id="GO:0003677">
    <property type="term" value="F:DNA binding"/>
    <property type="evidence" value="ECO:0007669"/>
    <property type="project" value="UniProtKB-KW"/>
</dbReference>
<dbReference type="NCBIfam" id="TIGR02937">
    <property type="entry name" value="sigma70-ECF"/>
    <property type="match status" value="1"/>
</dbReference>
<dbReference type="Pfam" id="PF04542">
    <property type="entry name" value="Sigma70_r2"/>
    <property type="match status" value="1"/>
</dbReference>
<comment type="similarity">
    <text evidence="1">Belongs to the sigma-70 factor family. ECF subfamily.</text>
</comment>
<dbReference type="Gene3D" id="1.10.1740.10">
    <property type="match status" value="1"/>
</dbReference>
<dbReference type="InterPro" id="IPR014284">
    <property type="entry name" value="RNA_pol_sigma-70_dom"/>
</dbReference>
<evidence type="ECO:0000256" key="4">
    <source>
        <dbReference type="ARBA" id="ARBA00023125"/>
    </source>
</evidence>
<dbReference type="CDD" id="cd06171">
    <property type="entry name" value="Sigma70_r4"/>
    <property type="match status" value="1"/>
</dbReference>
<dbReference type="PANTHER" id="PTHR43133:SF8">
    <property type="entry name" value="RNA POLYMERASE SIGMA FACTOR HI_1459-RELATED"/>
    <property type="match status" value="1"/>
</dbReference>
<dbReference type="InterPro" id="IPR013325">
    <property type="entry name" value="RNA_pol_sigma_r2"/>
</dbReference>
<dbReference type="PANTHER" id="PTHR43133">
    <property type="entry name" value="RNA POLYMERASE ECF-TYPE SIGMA FACTO"/>
    <property type="match status" value="1"/>
</dbReference>
<name>A0A417XZ17_9ACTN</name>
<keyword evidence="4" id="KW-0238">DNA-binding</keyword>
<protein>
    <submittedName>
        <fullName evidence="9">Sigma-70 family RNA polymerase sigma factor</fullName>
    </submittedName>
</protein>
<evidence type="ECO:0000256" key="2">
    <source>
        <dbReference type="ARBA" id="ARBA00023015"/>
    </source>
</evidence>
<feature type="domain" description="RNA polymerase sigma-70 region 4" evidence="8">
    <location>
        <begin position="129"/>
        <end position="177"/>
    </location>
</feature>
<dbReference type="EMBL" id="QXGH01000023">
    <property type="protein sequence ID" value="RHW25604.1"/>
    <property type="molecule type" value="Genomic_DNA"/>
</dbReference>
<dbReference type="GO" id="GO:0006352">
    <property type="term" value="P:DNA-templated transcription initiation"/>
    <property type="evidence" value="ECO:0007669"/>
    <property type="project" value="InterPro"/>
</dbReference>
<keyword evidence="2" id="KW-0805">Transcription regulation</keyword>
<evidence type="ECO:0000313" key="10">
    <source>
        <dbReference type="Proteomes" id="UP000283644"/>
    </source>
</evidence>
<organism evidence="9 10">
    <name type="scientific">Nocardioides immobilis</name>
    <dbReference type="NCBI Taxonomy" id="2049295"/>
    <lineage>
        <taxon>Bacteria</taxon>
        <taxon>Bacillati</taxon>
        <taxon>Actinomycetota</taxon>
        <taxon>Actinomycetes</taxon>
        <taxon>Propionibacteriales</taxon>
        <taxon>Nocardioidaceae</taxon>
        <taxon>Nocardioides</taxon>
    </lineage>
</organism>
<keyword evidence="10" id="KW-1185">Reference proteome</keyword>
<dbReference type="AlphaFoldDB" id="A0A417XZ17"/>
<dbReference type="InterPro" id="IPR036388">
    <property type="entry name" value="WH-like_DNA-bd_sf"/>
</dbReference>
<evidence type="ECO:0000256" key="1">
    <source>
        <dbReference type="ARBA" id="ARBA00010641"/>
    </source>
</evidence>
<dbReference type="InterPro" id="IPR039425">
    <property type="entry name" value="RNA_pol_sigma-70-like"/>
</dbReference>
<dbReference type="InterPro" id="IPR007630">
    <property type="entry name" value="RNA_pol_sigma70_r4"/>
</dbReference>
<dbReference type="GO" id="GO:0016987">
    <property type="term" value="F:sigma factor activity"/>
    <property type="evidence" value="ECO:0007669"/>
    <property type="project" value="UniProtKB-KW"/>
</dbReference>